<feature type="region of interest" description="Disordered" evidence="1">
    <location>
        <begin position="210"/>
        <end position="274"/>
    </location>
</feature>
<dbReference type="AGR" id="WB:WBGene00000094"/>
<dbReference type="PIR" id="T16003">
    <property type="entry name" value="T16003"/>
</dbReference>
<evidence type="ECO:0000313" key="3">
    <source>
        <dbReference type="Proteomes" id="UP000001940"/>
    </source>
</evidence>
<proteinExistence type="predicted"/>
<dbReference type="Proteomes" id="UP000001940">
    <property type="component" value="Chromosome II"/>
</dbReference>
<keyword evidence="3" id="KW-1185">Reference proteome</keyword>
<name>Q19263_CAEEL</name>
<protein>
    <submittedName>
        <fullName evidence="2">AlkylGuanine DNA alkylTransferase</fullName>
    </submittedName>
</protein>
<dbReference type="KEGG" id="cel:CELE_F09E5.13"/>
<dbReference type="CTD" id="184244"/>
<feature type="compositionally biased region" description="Basic and acidic residues" evidence="1">
    <location>
        <begin position="264"/>
        <end position="274"/>
    </location>
</feature>
<dbReference type="FunCoup" id="Q19263">
    <property type="interactions" value="342"/>
</dbReference>
<dbReference type="STRING" id="6239.F09E5.13.1"/>
<dbReference type="WormBase" id="F09E5.13">
    <property type="protein sequence ID" value="CE02608"/>
    <property type="gene ID" value="WBGene00000094"/>
    <property type="gene designation" value="agt-2"/>
</dbReference>
<organism evidence="2 3">
    <name type="scientific">Caenorhabditis elegans</name>
    <dbReference type="NCBI Taxonomy" id="6239"/>
    <lineage>
        <taxon>Eukaryota</taxon>
        <taxon>Metazoa</taxon>
        <taxon>Ecdysozoa</taxon>
        <taxon>Nematoda</taxon>
        <taxon>Chromadorea</taxon>
        <taxon>Rhabditida</taxon>
        <taxon>Rhabditina</taxon>
        <taxon>Rhabditomorpha</taxon>
        <taxon>Rhabditoidea</taxon>
        <taxon>Rhabditidae</taxon>
        <taxon>Peloderinae</taxon>
        <taxon>Caenorhabditis</taxon>
    </lineage>
</organism>
<dbReference type="EMBL" id="BX284602">
    <property type="protein sequence ID" value="CCD68765.1"/>
    <property type="molecule type" value="Genomic_DNA"/>
</dbReference>
<dbReference type="AlphaFoldDB" id="Q19263"/>
<dbReference type="InParanoid" id="Q19263"/>
<sequence>MANDEEFFIVRCRGPSSYRESVYKYLTGQPSDWNRNSVFLRNMHVGRAKNVKEIFNCILQTQPLPVVQPCHPVRQPRESFYSSHEHDPMDEVLLQEVKEEAHSLAFKGIPIETKGPTPSSTIMNPEVTLRDVLTFHKNIKRRPQETKPAKFDFSAMPSTSRLPPTSPKRYRQFAPPPISMKQSPKICAKTVSCPSTSEVKSPPKKMIIQKIQKHQEAPKPAKVPKIKGEKKKKDGRQDEQEEIDIELKLSKSTVSSQTLKRHNISFERKPQRGI</sequence>
<dbReference type="OrthoDB" id="5877665at2759"/>
<dbReference type="HOGENOM" id="CLU_1016473_0_0_1"/>
<reference evidence="2 3" key="1">
    <citation type="journal article" date="1998" name="Science">
        <title>Genome sequence of the nematode C. elegans: a platform for investigating biology.</title>
        <authorList>
            <consortium name="The C. elegans sequencing consortium"/>
            <person name="Sulson J.E."/>
            <person name="Waterston R."/>
        </authorList>
    </citation>
    <scope>NUCLEOTIDE SEQUENCE [LARGE SCALE GENOMIC DNA]</scope>
    <source>
        <strain evidence="2 3">Bristol N2</strain>
    </source>
</reference>
<dbReference type="Bgee" id="WBGene00000094">
    <property type="expression patterns" value="Expressed in germ line (C elegans) and 4 other cell types or tissues"/>
</dbReference>
<dbReference type="UCSC" id="F09E5.13">
    <property type="organism name" value="c. elegans"/>
</dbReference>
<dbReference type="GeneID" id="184244"/>
<evidence type="ECO:0000256" key="1">
    <source>
        <dbReference type="SAM" id="MobiDB-lite"/>
    </source>
</evidence>
<gene>
    <name evidence="2 4" type="primary">agt-2</name>
    <name evidence="2" type="ORF">CELE_F09E5.13</name>
    <name evidence="4" type="ORF">F09E5.13</name>
</gene>
<dbReference type="eggNOG" id="ENOG502TJ8B">
    <property type="taxonomic scope" value="Eukaryota"/>
</dbReference>
<dbReference type="RefSeq" id="NP_495008.1">
    <property type="nucleotide sequence ID" value="NM_062607.5"/>
</dbReference>
<dbReference type="PaxDb" id="6239-F09E5.13"/>
<evidence type="ECO:0000313" key="2">
    <source>
        <dbReference type="EMBL" id="CCD68765.1"/>
    </source>
</evidence>
<accession>Q19263</accession>
<evidence type="ECO:0000313" key="4">
    <source>
        <dbReference type="WormBase" id="F09E5.13"/>
    </source>
</evidence>